<dbReference type="SUPFAM" id="SSF48726">
    <property type="entry name" value="Immunoglobulin"/>
    <property type="match status" value="1"/>
</dbReference>
<feature type="domain" description="Immunoglobulin V-set" evidence="3">
    <location>
        <begin position="31"/>
        <end position="132"/>
    </location>
</feature>
<evidence type="ECO:0000256" key="2">
    <source>
        <dbReference type="SAM" id="SignalP"/>
    </source>
</evidence>
<dbReference type="ZFIN" id="ZDB-GENE-060503-95">
    <property type="gene designation" value="si:rp71-81e14.2"/>
</dbReference>
<feature type="chain" id="PRO_5035034718" evidence="2 6">
    <location>
        <begin position="23"/>
        <end position="240"/>
    </location>
</feature>
<name>A4JYQ8_DANRE</name>
<evidence type="ECO:0000256" key="1">
    <source>
        <dbReference type="SAM" id="Phobius"/>
    </source>
</evidence>
<keyword evidence="1" id="KW-0812">Transmembrane</keyword>
<protein>
    <submittedName>
        <fullName evidence="4">Si:rp71-81e14.2</fullName>
    </submittedName>
    <submittedName>
        <fullName evidence="6">Uncharacterized protein LOC100002239 precursor</fullName>
    </submittedName>
</protein>
<evidence type="ECO:0000313" key="6">
    <source>
        <dbReference type="RefSeq" id="NP_001091729.1"/>
    </source>
</evidence>
<dbReference type="InterPro" id="IPR039090">
    <property type="entry name" value="CD7"/>
</dbReference>
<dbReference type="Gene3D" id="2.60.40.10">
    <property type="entry name" value="Immunoglobulins"/>
    <property type="match status" value="1"/>
</dbReference>
<keyword evidence="1" id="KW-1133">Transmembrane helix</keyword>
<keyword evidence="2 6" id="KW-0732">Signal</keyword>
<dbReference type="Proteomes" id="UP000000437">
    <property type="component" value="Chromosome 6"/>
</dbReference>
<dbReference type="KEGG" id="dre:100002239"/>
<organism evidence="4">
    <name type="scientific">Danio rerio</name>
    <name type="common">Zebrafish</name>
    <name type="synonym">Brachydanio rerio</name>
    <dbReference type="NCBI Taxonomy" id="7955"/>
    <lineage>
        <taxon>Eukaryota</taxon>
        <taxon>Metazoa</taxon>
        <taxon>Chordata</taxon>
        <taxon>Craniata</taxon>
        <taxon>Vertebrata</taxon>
        <taxon>Euteleostomi</taxon>
        <taxon>Actinopterygii</taxon>
        <taxon>Neopterygii</taxon>
        <taxon>Teleostei</taxon>
        <taxon>Ostariophysi</taxon>
        <taxon>Cypriniformes</taxon>
        <taxon>Danionidae</taxon>
        <taxon>Danioninae</taxon>
        <taxon>Danio</taxon>
    </lineage>
</organism>
<dbReference type="InterPro" id="IPR036179">
    <property type="entry name" value="Ig-like_dom_sf"/>
</dbReference>
<dbReference type="RefSeq" id="NP_001091729.1">
    <property type="nucleotide sequence ID" value="NM_001098259.2"/>
</dbReference>
<dbReference type="GO" id="GO:0016020">
    <property type="term" value="C:membrane"/>
    <property type="evidence" value="ECO:0007669"/>
    <property type="project" value="InterPro"/>
</dbReference>
<reference evidence="4" key="1">
    <citation type="submission" date="2007-03" db="EMBL/GenBank/DDBJ databases">
        <authorList>
            <person name="Bushell K.M."/>
            <person name="Sollner C."/>
            <person name="Bockett N."/>
            <person name="Wright G.J."/>
        </authorList>
    </citation>
    <scope>NUCLEOTIDE SEQUENCE</scope>
</reference>
<dbReference type="PANTHER" id="PTHR15343">
    <property type="entry name" value="CD7"/>
    <property type="match status" value="1"/>
</dbReference>
<keyword evidence="5" id="KW-1185">Reference proteome</keyword>
<feature type="transmembrane region" description="Helical" evidence="1">
    <location>
        <begin position="162"/>
        <end position="183"/>
    </location>
</feature>
<accession>A4JYQ8</accession>
<dbReference type="GO" id="GO:0038023">
    <property type="term" value="F:signaling receptor activity"/>
    <property type="evidence" value="ECO:0007669"/>
    <property type="project" value="InterPro"/>
</dbReference>
<evidence type="ECO:0000313" key="5">
    <source>
        <dbReference type="Proteomes" id="UP000000437"/>
    </source>
</evidence>
<dbReference type="AGR" id="ZFIN:ZDB-GENE-060503-95"/>
<evidence type="ECO:0000313" key="4">
    <source>
        <dbReference type="EMBL" id="CAM73240.1"/>
    </source>
</evidence>
<dbReference type="AlphaFoldDB" id="A4JYQ8"/>
<evidence type="ECO:0000313" key="7">
    <source>
        <dbReference type="ZFIN" id="ZDB-GENE-060503-95"/>
    </source>
</evidence>
<evidence type="ECO:0000259" key="3">
    <source>
        <dbReference type="Pfam" id="PF07686"/>
    </source>
</evidence>
<reference evidence="5" key="2">
    <citation type="journal article" date="2013" name="Nature">
        <title>The zebrafish reference genome sequence and its relationship to the human genome.</title>
        <authorList>
            <consortium name="Genome Reference Consortium Zebrafish"/>
            <person name="Howe K."/>
            <person name="Clark M.D."/>
            <person name="Torroja C.F."/>
            <person name="Torrance J."/>
            <person name="Berthelot C."/>
            <person name="Muffato M."/>
            <person name="Collins J.E."/>
            <person name="Humphray S."/>
            <person name="McLaren K."/>
            <person name="Matthews L."/>
            <person name="McLaren S."/>
            <person name="Sealy I."/>
            <person name="Caccamo M."/>
            <person name="Churcher C."/>
            <person name="Scott C."/>
            <person name="Barrett J.C."/>
            <person name="Koch R."/>
            <person name="Rauch G.J."/>
            <person name="White S."/>
            <person name="Chow W."/>
            <person name="Kilian B."/>
            <person name="Quintais L.T."/>
            <person name="Guerra-Assuncao J.A."/>
            <person name="Zhou Y."/>
            <person name="Gu Y."/>
            <person name="Yen J."/>
            <person name="Vogel J.H."/>
            <person name="Eyre T."/>
            <person name="Redmond S."/>
            <person name="Banerjee R."/>
            <person name="Chi J."/>
            <person name="Fu B."/>
            <person name="Langley E."/>
            <person name="Maguire S.F."/>
            <person name="Laird G.K."/>
            <person name="Lloyd D."/>
            <person name="Kenyon E."/>
            <person name="Donaldson S."/>
            <person name="Sehra H."/>
            <person name="Almeida-King J."/>
            <person name="Loveland J."/>
            <person name="Trevanion S."/>
            <person name="Jones M."/>
            <person name="Quail M."/>
            <person name="Willey D."/>
            <person name="Hunt A."/>
            <person name="Burton J."/>
            <person name="Sims S."/>
            <person name="McLay K."/>
            <person name="Plumb B."/>
            <person name="Davis J."/>
            <person name="Clee C."/>
            <person name="Oliver K."/>
            <person name="Clark R."/>
            <person name="Riddle C."/>
            <person name="Elliot D."/>
            <person name="Eliott D."/>
            <person name="Threadgold G."/>
            <person name="Harden G."/>
            <person name="Ware D."/>
            <person name="Begum S."/>
            <person name="Mortimore B."/>
            <person name="Mortimer B."/>
            <person name="Kerry G."/>
            <person name="Heath P."/>
            <person name="Phillimore B."/>
            <person name="Tracey A."/>
            <person name="Corby N."/>
            <person name="Dunn M."/>
            <person name="Johnson C."/>
            <person name="Wood J."/>
            <person name="Clark S."/>
            <person name="Pelan S."/>
            <person name="Griffiths G."/>
            <person name="Smith M."/>
            <person name="Glithero R."/>
            <person name="Howden P."/>
            <person name="Barker N."/>
            <person name="Lloyd C."/>
            <person name="Stevens C."/>
            <person name="Harley J."/>
            <person name="Holt K."/>
            <person name="Panagiotidis G."/>
            <person name="Lovell J."/>
            <person name="Beasley H."/>
            <person name="Henderson C."/>
            <person name="Gordon D."/>
            <person name="Auger K."/>
            <person name="Wright D."/>
            <person name="Collins J."/>
            <person name="Raisen C."/>
            <person name="Dyer L."/>
            <person name="Leung K."/>
            <person name="Robertson L."/>
            <person name="Ambridge K."/>
            <person name="Leongamornlert D."/>
            <person name="McGuire S."/>
            <person name="Gilderthorp R."/>
            <person name="Griffiths C."/>
            <person name="Manthravadi D."/>
            <person name="Nichol S."/>
            <person name="Barker G."/>
            <person name="Whitehead S."/>
            <person name="Kay M."/>
            <person name="Brown J."/>
            <person name="Murnane C."/>
            <person name="Gray E."/>
            <person name="Humphries M."/>
            <person name="Sycamore N."/>
            <person name="Barker D."/>
            <person name="Saunders D."/>
            <person name="Wallis J."/>
            <person name="Babbage A."/>
            <person name="Hammond S."/>
            <person name="Mashreghi-Mohammadi M."/>
            <person name="Barr L."/>
            <person name="Martin S."/>
            <person name="Wray P."/>
            <person name="Ellington A."/>
            <person name="Matthews N."/>
            <person name="Ellwood M."/>
            <person name="Woodmansey R."/>
            <person name="Clark G."/>
            <person name="Cooper J."/>
            <person name="Cooper J."/>
            <person name="Tromans A."/>
            <person name="Grafham D."/>
            <person name="Skuce C."/>
            <person name="Pandian R."/>
            <person name="Andrews R."/>
            <person name="Harrison E."/>
            <person name="Kimberley A."/>
            <person name="Garnett J."/>
            <person name="Fosker N."/>
            <person name="Hall R."/>
            <person name="Garner P."/>
            <person name="Kelly D."/>
            <person name="Bird C."/>
            <person name="Palmer S."/>
            <person name="Gehring I."/>
            <person name="Berger A."/>
            <person name="Dooley C.M."/>
            <person name="Ersan-Urun Z."/>
            <person name="Eser C."/>
            <person name="Geiger H."/>
            <person name="Geisler M."/>
            <person name="Karotki L."/>
            <person name="Kirn A."/>
            <person name="Konantz J."/>
            <person name="Konantz M."/>
            <person name="Oberlander M."/>
            <person name="Rudolph-Geiger S."/>
            <person name="Teucke M."/>
            <person name="Lanz C."/>
            <person name="Raddatz G."/>
            <person name="Osoegawa K."/>
            <person name="Zhu B."/>
            <person name="Rapp A."/>
            <person name="Widaa S."/>
            <person name="Langford C."/>
            <person name="Yang F."/>
            <person name="Schuster S.C."/>
            <person name="Carter N.P."/>
            <person name="Harrow J."/>
            <person name="Ning Z."/>
            <person name="Herrero J."/>
            <person name="Searle S.M."/>
            <person name="Enright A."/>
            <person name="Geisler R."/>
            <person name="Plasterk R.H."/>
            <person name="Lee C."/>
            <person name="Westerfield M."/>
            <person name="de Jong P.J."/>
            <person name="Zon L.I."/>
            <person name="Postlethwait J.H."/>
            <person name="Nusslein-Volhard C."/>
            <person name="Hubbard T.J."/>
            <person name="Roest Crollius H."/>
            <person name="Rogers J."/>
            <person name="Stemple D.L."/>
        </authorList>
    </citation>
    <scope>NUCLEOTIDE SEQUENCE [LARGE SCALE GENOMIC DNA]</scope>
</reference>
<reference evidence="6" key="4">
    <citation type="submission" date="2025-04" db="UniProtKB">
        <authorList>
            <consortium name="RefSeq"/>
        </authorList>
    </citation>
    <scope>IDENTIFICATION</scope>
</reference>
<dbReference type="GO" id="GO:0002250">
    <property type="term" value="P:adaptive immune response"/>
    <property type="evidence" value="ECO:0007669"/>
    <property type="project" value="InterPro"/>
</dbReference>
<reference evidence="6" key="3">
    <citation type="journal article" date="2016" name="BMC Genomics">
        <title>Gene evolution and gene expression after whole genome duplication in fish: the PhyloFish database.</title>
        <authorList>
            <person name="Pasquier J."/>
            <person name="Cabau C."/>
            <person name="Nguyen T."/>
            <person name="Jouanno E."/>
            <person name="Severac D."/>
            <person name="Braasch I."/>
            <person name="Journot L."/>
            <person name="Pontarotti P."/>
            <person name="Klopp C."/>
            <person name="Postlethwait J.H."/>
            <person name="Guiguen Y."/>
            <person name="Bobe J."/>
        </authorList>
    </citation>
    <scope>NUCLEOTIDE SEQUENCE</scope>
</reference>
<sequence>MMLRVVRCSFLLVLICLRSLRAATNLKVTQITRARGKHISIECTTHKSSQNGVYMYKQERAREPQEIFYFYQETPQSITLTYKQMNNKVIVSGVLPNLNVTILNVTVTDTGFYWCEFNLDEKITLGNITWLLIEENQGGNAVNKSKEIGKECTEDAIPHVKIILILCTAMSLVCFLFFFCVIVKMKGCWRKKMTFTQSNPPSDSVYEEMKRSNLDPQSNVRTFINPDYQSTVPRICDTVR</sequence>
<gene>
    <name evidence="6 7" type="primary">si:rp71-81e14.2</name>
</gene>
<dbReference type="InterPro" id="IPR013106">
    <property type="entry name" value="Ig_V-set"/>
</dbReference>
<dbReference type="OrthoDB" id="8436389at2759"/>
<dbReference type="PANTHER" id="PTHR15343:SF0">
    <property type="entry name" value="T-CELL ANTIGEN CD7"/>
    <property type="match status" value="1"/>
</dbReference>
<proteinExistence type="evidence at transcript level"/>
<dbReference type="InterPro" id="IPR013783">
    <property type="entry name" value="Ig-like_fold"/>
</dbReference>
<feature type="signal peptide" evidence="2">
    <location>
        <begin position="1"/>
        <end position="22"/>
    </location>
</feature>
<dbReference type="Pfam" id="PF07686">
    <property type="entry name" value="V-set"/>
    <property type="match status" value="1"/>
</dbReference>
<dbReference type="EMBL" id="CU458979">
    <property type="protein sequence ID" value="CAM73240.1"/>
    <property type="molecule type" value="mRNA"/>
</dbReference>
<dbReference type="GeneID" id="100002239"/>
<keyword evidence="1" id="KW-0472">Membrane</keyword>